<evidence type="ECO:0000313" key="1">
    <source>
        <dbReference type="EMBL" id="TFD80862.1"/>
    </source>
</evidence>
<comment type="caution">
    <text evidence="1">The sequence shown here is derived from an EMBL/GenBank/DDBJ whole genome shotgun (WGS) entry which is preliminary data.</text>
</comment>
<proteinExistence type="predicted"/>
<protein>
    <recommendedName>
        <fullName evidence="3">DNA-binding protein</fullName>
    </recommendedName>
</protein>
<gene>
    <name evidence="1" type="ORF">E3T53_04360</name>
</gene>
<name>A0A4Y8KR93_9MICO</name>
<dbReference type="OrthoDB" id="5079646at2"/>
<keyword evidence="2" id="KW-1185">Reference proteome</keyword>
<organism evidence="1 2">
    <name type="scientific">Cryobacterium psychrophilum</name>
    <dbReference type="NCBI Taxonomy" id="41988"/>
    <lineage>
        <taxon>Bacteria</taxon>
        <taxon>Bacillati</taxon>
        <taxon>Actinomycetota</taxon>
        <taxon>Actinomycetes</taxon>
        <taxon>Micrococcales</taxon>
        <taxon>Microbacteriaceae</taxon>
        <taxon>Cryobacterium</taxon>
    </lineage>
</organism>
<evidence type="ECO:0008006" key="3">
    <source>
        <dbReference type="Google" id="ProtNLM"/>
    </source>
</evidence>
<dbReference type="Proteomes" id="UP000298218">
    <property type="component" value="Unassembled WGS sequence"/>
</dbReference>
<dbReference type="EMBL" id="SOHQ01000013">
    <property type="protein sequence ID" value="TFD80862.1"/>
    <property type="molecule type" value="Genomic_DNA"/>
</dbReference>
<accession>A0A4Y8KR93</accession>
<sequence>MTGQMAPHLRKYVLITRDGDEVRAGLTFAQAAKRVARHVKTVKRWKRNGMVCTLVDGRNIVDEEDLLKWWRERMVASPIRVYQVRKVHRGVDGE</sequence>
<reference evidence="1 2" key="1">
    <citation type="submission" date="2019-03" db="EMBL/GenBank/DDBJ databases">
        <title>Genomics of glacier-inhabiting Cryobacterium strains.</title>
        <authorList>
            <person name="Liu Q."/>
            <person name="Xin Y.-H."/>
        </authorList>
    </citation>
    <scope>NUCLEOTIDE SEQUENCE [LARGE SCALE GENOMIC DNA]</scope>
    <source>
        <strain evidence="1 2">CGMCC 1.4292</strain>
    </source>
</reference>
<dbReference type="RefSeq" id="WP_134173902.1">
    <property type="nucleotide sequence ID" value="NZ_SODI01000001.1"/>
</dbReference>
<dbReference type="AlphaFoldDB" id="A0A4Y8KR93"/>
<evidence type="ECO:0000313" key="2">
    <source>
        <dbReference type="Proteomes" id="UP000298218"/>
    </source>
</evidence>
<dbReference type="InterPro" id="IPR009061">
    <property type="entry name" value="DNA-bd_dom_put_sf"/>
</dbReference>
<dbReference type="SUPFAM" id="SSF46955">
    <property type="entry name" value="Putative DNA-binding domain"/>
    <property type="match status" value="1"/>
</dbReference>